<dbReference type="Proteomes" id="UP001054837">
    <property type="component" value="Unassembled WGS sequence"/>
</dbReference>
<accession>A0AAV4SBL3</accession>
<keyword evidence="2" id="KW-1185">Reference proteome</keyword>
<proteinExistence type="predicted"/>
<protein>
    <submittedName>
        <fullName evidence="1">Uncharacterized protein</fullName>
    </submittedName>
</protein>
<sequence length="97" mass="11157">MCDNNRYLCPLPSKDAGKTLPLSSNRSLPRCCCLNNNNNNRSLKIEIPRWKLQSKNACFIGGRKGERIEDCFEFDRVVITIPADSYRIVGFFPKQFI</sequence>
<reference evidence="1 2" key="1">
    <citation type="submission" date="2021-06" db="EMBL/GenBank/DDBJ databases">
        <title>Caerostris darwini draft genome.</title>
        <authorList>
            <person name="Kono N."/>
            <person name="Arakawa K."/>
        </authorList>
    </citation>
    <scope>NUCLEOTIDE SEQUENCE [LARGE SCALE GENOMIC DNA]</scope>
</reference>
<organism evidence="1 2">
    <name type="scientific">Caerostris darwini</name>
    <dbReference type="NCBI Taxonomy" id="1538125"/>
    <lineage>
        <taxon>Eukaryota</taxon>
        <taxon>Metazoa</taxon>
        <taxon>Ecdysozoa</taxon>
        <taxon>Arthropoda</taxon>
        <taxon>Chelicerata</taxon>
        <taxon>Arachnida</taxon>
        <taxon>Araneae</taxon>
        <taxon>Araneomorphae</taxon>
        <taxon>Entelegynae</taxon>
        <taxon>Araneoidea</taxon>
        <taxon>Araneidae</taxon>
        <taxon>Caerostris</taxon>
    </lineage>
</organism>
<evidence type="ECO:0000313" key="2">
    <source>
        <dbReference type="Proteomes" id="UP001054837"/>
    </source>
</evidence>
<comment type="caution">
    <text evidence="1">The sequence shown here is derived from an EMBL/GenBank/DDBJ whole genome shotgun (WGS) entry which is preliminary data.</text>
</comment>
<dbReference type="AlphaFoldDB" id="A0AAV4SBL3"/>
<dbReference type="EMBL" id="BPLQ01007652">
    <property type="protein sequence ID" value="GIY31384.1"/>
    <property type="molecule type" value="Genomic_DNA"/>
</dbReference>
<name>A0AAV4SBL3_9ARAC</name>
<evidence type="ECO:0000313" key="1">
    <source>
        <dbReference type="EMBL" id="GIY31384.1"/>
    </source>
</evidence>
<gene>
    <name evidence="1" type="ORF">CDAR_249141</name>
</gene>